<gene>
    <name evidence="2" type="ORF">FQP90_09055</name>
</gene>
<evidence type="ECO:0000313" key="3">
    <source>
        <dbReference type="Proteomes" id="UP000316500"/>
    </source>
</evidence>
<dbReference type="EMBL" id="VNFK01000005">
    <property type="protein sequence ID" value="TVU64123.1"/>
    <property type="molecule type" value="Genomic_DNA"/>
</dbReference>
<accession>A0A558H4S6</accession>
<dbReference type="AlphaFoldDB" id="A0A558H4S6"/>
<reference evidence="2 3" key="1">
    <citation type="submission" date="2019-07" db="EMBL/GenBank/DDBJ databases">
        <title>Diversity of Bacteria from Kongsfjorden, Arctic.</title>
        <authorList>
            <person name="Yu Y."/>
        </authorList>
    </citation>
    <scope>NUCLEOTIDE SEQUENCE [LARGE SCALE GENOMIC DNA]</scope>
    <source>
        <strain evidence="2 3">SM1928</strain>
    </source>
</reference>
<comment type="caution">
    <text evidence="2">The sequence shown here is derived from an EMBL/GenBank/DDBJ whole genome shotgun (WGS) entry which is preliminary data.</text>
</comment>
<dbReference type="RefSeq" id="WP_144649410.1">
    <property type="nucleotide sequence ID" value="NZ_VNFK01000005.1"/>
</dbReference>
<feature type="transmembrane region" description="Helical" evidence="1">
    <location>
        <begin position="35"/>
        <end position="54"/>
    </location>
</feature>
<proteinExistence type="predicted"/>
<evidence type="ECO:0000313" key="2">
    <source>
        <dbReference type="EMBL" id="TVU64123.1"/>
    </source>
</evidence>
<dbReference type="OrthoDB" id="9978544at2"/>
<organism evidence="2 3">
    <name type="scientific">Paenarthrobacter nitroguajacolicus</name>
    <name type="common">Arthrobacter nitroguajacolicus</name>
    <dbReference type="NCBI Taxonomy" id="211146"/>
    <lineage>
        <taxon>Bacteria</taxon>
        <taxon>Bacillati</taxon>
        <taxon>Actinomycetota</taxon>
        <taxon>Actinomycetes</taxon>
        <taxon>Micrococcales</taxon>
        <taxon>Micrococcaceae</taxon>
        <taxon>Paenarthrobacter</taxon>
    </lineage>
</organism>
<keyword evidence="1" id="KW-1133">Transmembrane helix</keyword>
<keyword evidence="1" id="KW-0472">Membrane</keyword>
<keyword evidence="1" id="KW-0812">Transmembrane</keyword>
<sequence length="62" mass="6399">MGTKSRTKMFAVLAGVLVAAFSLFAALWVNGNIPWPAATATSLILGVATFLATFKGNARQAG</sequence>
<protein>
    <submittedName>
        <fullName evidence="2">Uncharacterized protein</fullName>
    </submittedName>
</protein>
<name>A0A558H4S6_PAENT</name>
<dbReference type="Proteomes" id="UP000316500">
    <property type="component" value="Unassembled WGS sequence"/>
</dbReference>
<evidence type="ECO:0000256" key="1">
    <source>
        <dbReference type="SAM" id="Phobius"/>
    </source>
</evidence>